<dbReference type="Pfam" id="PF10209">
    <property type="entry name" value="DUF2340"/>
    <property type="match status" value="1"/>
</dbReference>
<protein>
    <submittedName>
        <fullName evidence="2">Uncharacterized protein</fullName>
    </submittedName>
</protein>
<comment type="caution">
    <text evidence="2">The sequence shown here is derived from an EMBL/GenBank/DDBJ whole genome shotgun (WGS) entry which is preliminary data.</text>
</comment>
<organism evidence="2 3">
    <name type="scientific">Dictyostelium firmibasis</name>
    <dbReference type="NCBI Taxonomy" id="79012"/>
    <lineage>
        <taxon>Eukaryota</taxon>
        <taxon>Amoebozoa</taxon>
        <taxon>Evosea</taxon>
        <taxon>Eumycetozoa</taxon>
        <taxon>Dictyostelia</taxon>
        <taxon>Dictyosteliales</taxon>
        <taxon>Dictyosteliaceae</taxon>
        <taxon>Dictyostelium</taxon>
    </lineage>
</organism>
<dbReference type="PANTHER" id="PTHR18444">
    <property type="entry name" value="UPF0538 FAMILY MEMBER"/>
    <property type="match status" value="1"/>
</dbReference>
<dbReference type="PANTHER" id="PTHR18444:SF9">
    <property type="entry name" value="UPF0538 PROTEIN C2ORF76"/>
    <property type="match status" value="1"/>
</dbReference>
<dbReference type="Proteomes" id="UP001344447">
    <property type="component" value="Unassembled WGS sequence"/>
</dbReference>
<reference evidence="2 3" key="1">
    <citation type="submission" date="2023-11" db="EMBL/GenBank/DDBJ databases">
        <title>Dfirmibasis_genome.</title>
        <authorList>
            <person name="Edelbroek B."/>
            <person name="Kjellin J."/>
            <person name="Jerlstrom-Hultqvist J."/>
            <person name="Soderbom F."/>
        </authorList>
    </citation>
    <scope>NUCLEOTIDE SEQUENCE [LARGE SCALE GENOMIC DNA]</scope>
    <source>
        <strain evidence="2 3">TNS-C-14</strain>
    </source>
</reference>
<name>A0AAN7U483_9MYCE</name>
<dbReference type="EMBL" id="JAVFKY010000002">
    <property type="protein sequence ID" value="KAK5581498.1"/>
    <property type="molecule type" value="Genomic_DNA"/>
</dbReference>
<accession>A0AAN7U483</accession>
<proteinExistence type="inferred from homology"/>
<sequence>MENENKILIVRVIKSFEYRTIKNLILKDIDLNTNVSDFKKLVSEKIQTTSGFTPFKTKHYDSMKIFFLPHGQKPNNLTINIENDHYFLNNNKSLAENGVVYETEISFFVMEEYLKYKENPENKW</sequence>
<dbReference type="InterPro" id="IPR018794">
    <property type="entry name" value="UPF0538"/>
</dbReference>
<keyword evidence="3" id="KW-1185">Reference proteome</keyword>
<gene>
    <name evidence="2" type="ORF">RB653_001531</name>
</gene>
<comment type="similarity">
    <text evidence="1">Belongs to the UPF0538 family.</text>
</comment>
<evidence type="ECO:0000313" key="2">
    <source>
        <dbReference type="EMBL" id="KAK5581498.1"/>
    </source>
</evidence>
<dbReference type="AlphaFoldDB" id="A0AAN7U483"/>
<evidence type="ECO:0000313" key="3">
    <source>
        <dbReference type="Proteomes" id="UP001344447"/>
    </source>
</evidence>
<evidence type="ECO:0000256" key="1">
    <source>
        <dbReference type="ARBA" id="ARBA00007176"/>
    </source>
</evidence>